<keyword evidence="3" id="KW-1185">Reference proteome</keyword>
<dbReference type="InterPro" id="IPR027417">
    <property type="entry name" value="P-loop_NTPase"/>
</dbReference>
<dbReference type="PATRIC" id="fig|45076.6.peg.1241"/>
<dbReference type="Gene3D" id="3.40.50.300">
    <property type="entry name" value="P-loop containing nucleotide triphosphate hydrolases"/>
    <property type="match status" value="1"/>
</dbReference>
<proteinExistence type="predicted"/>
<dbReference type="GO" id="GO:0003677">
    <property type="term" value="F:DNA binding"/>
    <property type="evidence" value="ECO:0007669"/>
    <property type="project" value="InterPro"/>
</dbReference>
<dbReference type="GO" id="GO:0005524">
    <property type="term" value="F:ATP binding"/>
    <property type="evidence" value="ECO:0007669"/>
    <property type="project" value="InterPro"/>
</dbReference>
<dbReference type="GO" id="GO:0003678">
    <property type="term" value="F:DNA helicase activity"/>
    <property type="evidence" value="ECO:0007669"/>
    <property type="project" value="InterPro"/>
</dbReference>
<dbReference type="EMBL" id="LNZC01000011">
    <property type="protein sequence ID" value="KTD80232.1"/>
    <property type="molecule type" value="Genomic_DNA"/>
</dbReference>
<feature type="compositionally biased region" description="Low complexity" evidence="1">
    <location>
        <begin position="754"/>
        <end position="765"/>
    </location>
</feature>
<dbReference type="STRING" id="45076.Lwor_1140"/>
<sequence>MPGEIYYWDGLIIDESVAKRHMKAIMQLKNRELQEAGLDLKQMGKYQIYSIRTSRKGRILFTISEIENKRCLIFLEELSNHEYNKSRFLNNPKALSELLNTTEDEFRKIVNFEDEFIDVDESVLPLDDIGDEQLVYTPVEYYNQEFIKLNDSQKEAKYAKGPAIIEGPPGSGKSCVALSLVANASPEFNKILYVTSSPALVNHMEGMYQSLPAGLESPPGRVVFKSYAQLVHESDPATVSKKSVGEEHFSEWFGSYCTRKQQQLKTAKTGKVRGKGKRVFSKVPLLSEELLDAATVYQEFRTIAAYVDYVDTRYGTSKMYKQLDYERLGEKHQSLFKKEHRSWLYQAYQDYMAYLAHHEGIDVSFYRLKSTDVYDMVVVDEGQDFSKAQIQQIIALTPTLQIYFCRDSHQSLADSQSSGPFIKEHLYQLGHKTGIAVQHIQLPSSYRVFPNAQPLVDKLLHLRLKLIGGRADNLEYVQLPLTVEENSTLGSVYWFEHVPEDAHCALQKAPQSSDLIIITLPQWINEAKAFFNTDLVYTVDQVKGLQFPVVVLYRMAEDEALREANKLLAQPERSYVASSSTAHRPAAGVGNPKFGPPLNRFFTAVTRAQQQIIVIQPFQHQYSHIIDAIKSSEGCSDDFKIELTKQSYSEDNWLQLVQKLIHKKELALAQTIYVHHLKKTAPEFKEFVRAITTPPSVVVTPSVTMVSAHQQAASSSSSSSDAASVSTTGMFSAKKSFEKTSQPTRRRGGRRAQQDSSSSLSAQKSRVPELLAGSSAIKSDSIPDALKRQHFLEKKPMKALFNHLNNCDYPGVFLSKQISCGALDPRKISRLFFFHPNARLLITVDQLCHTGGKPYESLLSQLCLPYSTARHGLLNSLCDPNFEIVKKLAERVNYFLDVNPAFSSEYCPESSELGYGVVTEIRELYFLNTTVTGSEILNKLAQQMNSTPAQLCKKLQNFFFDHLEPDFINSSYLDYGKTPPYTKLALELHQSDESSWNQVIAKYSMDATARKIVRLMVQGNRIGSFLCTRDIFAHLTEFFGELLGDYTILDIFSENTKQLTKHILSILNDNPHWTVIDEKRYILKHLISYELDPASNLAGILRVVSVYLGIEHQLINELFKVNLRFWDIKIREFGDKLPNKKRLETILRPMINNDTLAKKALEYIYQSDMYSEQNRAICLYQFFFICKEECRKNNLICSIMINDILDWFEKNPSIDVLTCYNQITEFWNALTNRPYDLFVAYLRVAHDLLATELVQQRIKQRQLTVSAVQTQVAFSESALAASSVQEDRRHEEEQAATYSLNM</sequence>
<dbReference type="OrthoDB" id="5651885at2"/>
<dbReference type="PANTHER" id="PTHR11070">
    <property type="entry name" value="UVRD / RECB / PCRA DNA HELICASE FAMILY MEMBER"/>
    <property type="match status" value="1"/>
</dbReference>
<reference evidence="2 3" key="1">
    <citation type="submission" date="2015-11" db="EMBL/GenBank/DDBJ databases">
        <title>Genomic analysis of 38 Legionella species identifies large and diverse effector repertoires.</title>
        <authorList>
            <person name="Burstein D."/>
            <person name="Amaro F."/>
            <person name="Zusman T."/>
            <person name="Lifshitz Z."/>
            <person name="Cohen O."/>
            <person name="Gilbert J.A."/>
            <person name="Pupko T."/>
            <person name="Shuman H.A."/>
            <person name="Segal G."/>
        </authorList>
    </citation>
    <scope>NUCLEOTIDE SEQUENCE [LARGE SCALE GENOMIC DNA]</scope>
    <source>
        <strain evidence="2 3">ATCC 49508</strain>
    </source>
</reference>
<feature type="region of interest" description="Disordered" evidence="1">
    <location>
        <begin position="733"/>
        <end position="767"/>
    </location>
</feature>
<dbReference type="RefSeq" id="WP_058492945.1">
    <property type="nucleotide sequence ID" value="NZ_CBCRUR010000009.1"/>
</dbReference>
<name>A0A0W1AG27_9GAMM</name>
<evidence type="ECO:0000313" key="2">
    <source>
        <dbReference type="EMBL" id="KTD80232.1"/>
    </source>
</evidence>
<organism evidence="2 3">
    <name type="scientific">Legionella worsleiensis</name>
    <dbReference type="NCBI Taxonomy" id="45076"/>
    <lineage>
        <taxon>Bacteria</taxon>
        <taxon>Pseudomonadati</taxon>
        <taxon>Pseudomonadota</taxon>
        <taxon>Gammaproteobacteria</taxon>
        <taxon>Legionellales</taxon>
        <taxon>Legionellaceae</taxon>
        <taxon>Legionella</taxon>
    </lineage>
</organism>
<evidence type="ECO:0000313" key="3">
    <source>
        <dbReference type="Proteomes" id="UP000054662"/>
    </source>
</evidence>
<accession>A0A0W1AG27</accession>
<dbReference type="InterPro" id="IPR000212">
    <property type="entry name" value="DNA_helicase_UvrD/REP"/>
</dbReference>
<comment type="caution">
    <text evidence="2">The sequence shown here is derived from an EMBL/GenBank/DDBJ whole genome shotgun (WGS) entry which is preliminary data.</text>
</comment>
<evidence type="ECO:0000256" key="1">
    <source>
        <dbReference type="SAM" id="MobiDB-lite"/>
    </source>
</evidence>
<dbReference type="Proteomes" id="UP000054662">
    <property type="component" value="Unassembled WGS sequence"/>
</dbReference>
<dbReference type="SUPFAM" id="SSF52540">
    <property type="entry name" value="P-loop containing nucleoside triphosphate hydrolases"/>
    <property type="match status" value="1"/>
</dbReference>
<evidence type="ECO:0008006" key="4">
    <source>
        <dbReference type="Google" id="ProtNLM"/>
    </source>
</evidence>
<protein>
    <recommendedName>
        <fullName evidence="4">DNA helicase</fullName>
    </recommendedName>
</protein>
<gene>
    <name evidence="2" type="ORF">Lwor_1140</name>
</gene>